<dbReference type="Pfam" id="PF13424">
    <property type="entry name" value="TPR_12"/>
    <property type="match status" value="1"/>
</dbReference>
<dbReference type="Gene3D" id="3.40.50.11380">
    <property type="match status" value="1"/>
</dbReference>
<comment type="similarity">
    <text evidence="2">Belongs to the glycosyltransferase 41 family. O-GlcNAc transferase subfamily.</text>
</comment>
<evidence type="ECO:0000313" key="10">
    <source>
        <dbReference type="EMBL" id="QEH32329.1"/>
    </source>
</evidence>
<dbReference type="InterPro" id="IPR029489">
    <property type="entry name" value="OGT/SEC/SPY_C"/>
</dbReference>
<evidence type="ECO:0000256" key="3">
    <source>
        <dbReference type="ARBA" id="ARBA00011970"/>
    </source>
</evidence>
<dbReference type="InterPro" id="IPR011990">
    <property type="entry name" value="TPR-like_helical_dom_sf"/>
</dbReference>
<evidence type="ECO:0000256" key="7">
    <source>
        <dbReference type="ARBA" id="ARBA00022803"/>
    </source>
</evidence>
<feature type="repeat" description="TPR" evidence="8">
    <location>
        <begin position="212"/>
        <end position="245"/>
    </location>
</feature>
<evidence type="ECO:0000313" key="11">
    <source>
        <dbReference type="Proteomes" id="UP000324233"/>
    </source>
</evidence>
<evidence type="ECO:0000256" key="8">
    <source>
        <dbReference type="PROSITE-ProRule" id="PRU00339"/>
    </source>
</evidence>
<evidence type="ECO:0000259" key="9">
    <source>
        <dbReference type="Pfam" id="PF13844"/>
    </source>
</evidence>
<dbReference type="SUPFAM" id="SSF48452">
    <property type="entry name" value="TPR-like"/>
    <property type="match status" value="1"/>
</dbReference>
<dbReference type="EMBL" id="CP042997">
    <property type="protein sequence ID" value="QEH32329.1"/>
    <property type="molecule type" value="Genomic_DNA"/>
</dbReference>
<dbReference type="OrthoDB" id="251285at2"/>
<dbReference type="InterPro" id="IPR037919">
    <property type="entry name" value="OGT"/>
</dbReference>
<dbReference type="GO" id="GO:0006493">
    <property type="term" value="P:protein O-linked glycosylation"/>
    <property type="evidence" value="ECO:0007669"/>
    <property type="project" value="InterPro"/>
</dbReference>
<evidence type="ECO:0000256" key="1">
    <source>
        <dbReference type="ARBA" id="ARBA00004922"/>
    </source>
</evidence>
<feature type="repeat" description="TPR" evidence="8">
    <location>
        <begin position="76"/>
        <end position="109"/>
    </location>
</feature>
<dbReference type="SUPFAM" id="SSF53756">
    <property type="entry name" value="UDP-Glycosyltransferase/glycogen phosphorylase"/>
    <property type="match status" value="1"/>
</dbReference>
<evidence type="ECO:0000256" key="2">
    <source>
        <dbReference type="ARBA" id="ARBA00005386"/>
    </source>
</evidence>
<feature type="domain" description="O-GlcNAc transferase C-terminal" evidence="9">
    <location>
        <begin position="293"/>
        <end position="524"/>
    </location>
</feature>
<evidence type="ECO:0000256" key="5">
    <source>
        <dbReference type="ARBA" id="ARBA00022679"/>
    </source>
</evidence>
<feature type="repeat" description="TPR" evidence="8">
    <location>
        <begin position="246"/>
        <end position="279"/>
    </location>
</feature>
<dbReference type="AlphaFoldDB" id="A0A5B9VW68"/>
<feature type="repeat" description="TPR" evidence="8">
    <location>
        <begin position="110"/>
        <end position="143"/>
    </location>
</feature>
<feature type="repeat" description="TPR" evidence="8">
    <location>
        <begin position="42"/>
        <end position="75"/>
    </location>
</feature>
<evidence type="ECO:0000256" key="6">
    <source>
        <dbReference type="ARBA" id="ARBA00022737"/>
    </source>
</evidence>
<dbReference type="Gene3D" id="1.25.40.10">
    <property type="entry name" value="Tetratricopeptide repeat domain"/>
    <property type="match status" value="3"/>
</dbReference>
<reference evidence="10 11" key="1">
    <citation type="submission" date="2019-08" db="EMBL/GenBank/DDBJ databases">
        <title>Deep-cultivation of Planctomycetes and their phenomic and genomic characterization uncovers novel biology.</title>
        <authorList>
            <person name="Wiegand S."/>
            <person name="Jogler M."/>
            <person name="Boedeker C."/>
            <person name="Pinto D."/>
            <person name="Vollmers J."/>
            <person name="Rivas-Marin E."/>
            <person name="Kohn T."/>
            <person name="Peeters S.H."/>
            <person name="Heuer A."/>
            <person name="Rast P."/>
            <person name="Oberbeckmann S."/>
            <person name="Bunk B."/>
            <person name="Jeske O."/>
            <person name="Meyerdierks A."/>
            <person name="Storesund J.E."/>
            <person name="Kallscheuer N."/>
            <person name="Luecker S."/>
            <person name="Lage O.M."/>
            <person name="Pohl T."/>
            <person name="Merkel B.J."/>
            <person name="Hornburger P."/>
            <person name="Mueller R.-W."/>
            <person name="Bruemmer F."/>
            <person name="Labrenz M."/>
            <person name="Spormann A.M."/>
            <person name="Op den Camp H."/>
            <person name="Overmann J."/>
            <person name="Amann R."/>
            <person name="Jetten M.S.M."/>
            <person name="Mascher T."/>
            <person name="Medema M.H."/>
            <person name="Devos D.P."/>
            <person name="Kaster A.-K."/>
            <person name="Ovreas L."/>
            <person name="Rohde M."/>
            <person name="Galperin M.Y."/>
            <person name="Jogler C."/>
        </authorList>
    </citation>
    <scope>NUCLEOTIDE SEQUENCE [LARGE SCALE GENOMIC DNA]</scope>
    <source>
        <strain evidence="10 11">OJF2</strain>
    </source>
</reference>
<comment type="pathway">
    <text evidence="1">Protein modification; protein glycosylation.</text>
</comment>
<dbReference type="PANTHER" id="PTHR44366">
    <property type="entry name" value="UDP-N-ACETYLGLUCOSAMINE--PEPTIDE N-ACETYLGLUCOSAMINYLTRANSFERASE 110 KDA SUBUNIT"/>
    <property type="match status" value="1"/>
</dbReference>
<dbReference type="SMART" id="SM00028">
    <property type="entry name" value="TPR"/>
    <property type="match status" value="7"/>
</dbReference>
<dbReference type="PROSITE" id="PS50005">
    <property type="entry name" value="TPR"/>
    <property type="match status" value="7"/>
</dbReference>
<dbReference type="Pfam" id="PF13432">
    <property type="entry name" value="TPR_16"/>
    <property type="match status" value="3"/>
</dbReference>
<dbReference type="Proteomes" id="UP000324233">
    <property type="component" value="Chromosome"/>
</dbReference>
<accession>A0A5B9VW68</accession>
<gene>
    <name evidence="10" type="primary">yrrB_1</name>
    <name evidence="10" type="ORF">OJF2_07990</name>
</gene>
<dbReference type="KEGG" id="agv:OJF2_07990"/>
<feature type="repeat" description="TPR" evidence="8">
    <location>
        <begin position="144"/>
        <end position="177"/>
    </location>
</feature>
<protein>
    <recommendedName>
        <fullName evidence="3">protein O-GlcNAc transferase</fullName>
        <ecNumber evidence="3">2.4.1.255</ecNumber>
    </recommendedName>
</protein>
<dbReference type="EC" id="2.4.1.255" evidence="3"/>
<organism evidence="10 11">
    <name type="scientific">Aquisphaera giovannonii</name>
    <dbReference type="NCBI Taxonomy" id="406548"/>
    <lineage>
        <taxon>Bacteria</taxon>
        <taxon>Pseudomonadati</taxon>
        <taxon>Planctomycetota</taxon>
        <taxon>Planctomycetia</taxon>
        <taxon>Isosphaerales</taxon>
        <taxon>Isosphaeraceae</taxon>
        <taxon>Aquisphaera</taxon>
    </lineage>
</organism>
<keyword evidence="4" id="KW-0328">Glycosyltransferase</keyword>
<evidence type="ECO:0000256" key="4">
    <source>
        <dbReference type="ARBA" id="ARBA00022676"/>
    </source>
</evidence>
<keyword evidence="11" id="KW-1185">Reference proteome</keyword>
<keyword evidence="6" id="KW-0677">Repeat</keyword>
<dbReference type="Pfam" id="PF13844">
    <property type="entry name" value="Glyco_transf_41"/>
    <property type="match status" value="2"/>
</dbReference>
<dbReference type="InterPro" id="IPR019734">
    <property type="entry name" value="TPR_rpt"/>
</dbReference>
<keyword evidence="5" id="KW-0808">Transferase</keyword>
<feature type="domain" description="O-GlcNAc transferase C-terminal" evidence="9">
    <location>
        <begin position="530"/>
        <end position="732"/>
    </location>
</feature>
<sequence length="760" mass="82759">MSPDVTIHPLERAAAFYRSGDLDAAEWHCAQLLRAAPGPGHAEAWHLLGAIALGRGQAERSRGCFEQAVGLAPENAVFVSTLGEVHLDAGRVRDAEACFRRATSLDPNYERGHNNLGRALHARGDLDAARASFEEAVRLNPRYATALNNLGAVLRALGDHRQSIARFEEALAARPDYPEAHFNLGCSLQARGELAAAAERFREAIRLKPDYARALFQLGQVLEESRRDYDALRCYEAAARLQPGDAEMHRRLGIHLVLKKDWPAALSALERAVAIEPDEPVPFASLVCARHQVCDWRTYDSDLERLWADAERQLAAGKATAVTPFQALGLPWPLSRQLAVARSYSDGLAHHLGVHGLASVASRSARPPAASGGRIRIGYLSGDFSDHPIAHLIHGLFGRHDRGRFEVFAYSFGPPDGSPYRRRIAAECEHFEEVSSLTAVDLARRIAADGIDILVDLMGHTGVNRLATLAMRPAPVQVSFLGMLGTTGADFIDYLITDPVTTPANFAPWFTERFVTLPHSYLVAEPEPASESAAGGDATRGARGMSRRGYGLPDPDDGFVFCCFNSAYKFEPRTFDAWMRILSQVPGGVLWLCSAGPVVEENLRREASARGVDPGRLVFAPFVPRPEHLRRHAAADLFLDTLLYNAAATAALSLLAGVPVLTCPGETFASRVGASIVGAVGLPELVARDVADYERTAVELAHDPDRLDRLRTRLATLRTTAPPFDPPRFVRNLERAYLAIWGRHASGEPPAAIEVTESDG</sequence>
<dbReference type="Gene3D" id="3.40.50.2000">
    <property type="entry name" value="Glycogen Phosphorylase B"/>
    <property type="match status" value="1"/>
</dbReference>
<feature type="repeat" description="TPR" evidence="8">
    <location>
        <begin position="178"/>
        <end position="211"/>
    </location>
</feature>
<name>A0A5B9VW68_9BACT</name>
<dbReference type="PANTHER" id="PTHR44366:SF1">
    <property type="entry name" value="UDP-N-ACETYLGLUCOSAMINE--PEPTIDE N-ACETYLGLUCOSAMINYLTRANSFERASE 110 KDA SUBUNIT"/>
    <property type="match status" value="1"/>
</dbReference>
<keyword evidence="7 8" id="KW-0802">TPR repeat</keyword>
<proteinExistence type="inferred from homology"/>
<dbReference type="GO" id="GO:0097363">
    <property type="term" value="F:protein O-acetylglucosaminyltransferase activity"/>
    <property type="evidence" value="ECO:0007669"/>
    <property type="project" value="UniProtKB-EC"/>
</dbReference>
<dbReference type="RefSeq" id="WP_148591427.1">
    <property type="nucleotide sequence ID" value="NZ_CP042997.1"/>
</dbReference>